<sequence>MKKSESSAVPRGMPPCGILFMASQLRSRNCQKNSDSKGNGKTSRTESTREGNDKNE</sequence>
<name>A0A811VF70_CERCA</name>
<feature type="compositionally biased region" description="Basic and acidic residues" evidence="1">
    <location>
        <begin position="43"/>
        <end position="56"/>
    </location>
</feature>
<accession>A0A811VF70</accession>
<evidence type="ECO:0000313" key="3">
    <source>
        <dbReference type="Proteomes" id="UP000606786"/>
    </source>
</evidence>
<dbReference type="Proteomes" id="UP000606786">
    <property type="component" value="Unassembled WGS sequence"/>
</dbReference>
<comment type="caution">
    <text evidence="2">The sequence shown here is derived from an EMBL/GenBank/DDBJ whole genome shotgun (WGS) entry which is preliminary data.</text>
</comment>
<proteinExistence type="predicted"/>
<keyword evidence="3" id="KW-1185">Reference proteome</keyword>
<reference evidence="2" key="1">
    <citation type="submission" date="2020-11" db="EMBL/GenBank/DDBJ databases">
        <authorList>
            <person name="Whitehead M."/>
        </authorList>
    </citation>
    <scope>NUCLEOTIDE SEQUENCE</scope>
    <source>
        <strain evidence="2">EGII</strain>
    </source>
</reference>
<feature type="compositionally biased region" description="Polar residues" evidence="1">
    <location>
        <begin position="27"/>
        <end position="42"/>
    </location>
</feature>
<evidence type="ECO:0000313" key="2">
    <source>
        <dbReference type="EMBL" id="CAD7013897.1"/>
    </source>
</evidence>
<organism evidence="2 3">
    <name type="scientific">Ceratitis capitata</name>
    <name type="common">Mediterranean fruit fly</name>
    <name type="synonym">Tephritis capitata</name>
    <dbReference type="NCBI Taxonomy" id="7213"/>
    <lineage>
        <taxon>Eukaryota</taxon>
        <taxon>Metazoa</taxon>
        <taxon>Ecdysozoa</taxon>
        <taxon>Arthropoda</taxon>
        <taxon>Hexapoda</taxon>
        <taxon>Insecta</taxon>
        <taxon>Pterygota</taxon>
        <taxon>Neoptera</taxon>
        <taxon>Endopterygota</taxon>
        <taxon>Diptera</taxon>
        <taxon>Brachycera</taxon>
        <taxon>Muscomorpha</taxon>
        <taxon>Tephritoidea</taxon>
        <taxon>Tephritidae</taxon>
        <taxon>Ceratitis</taxon>
        <taxon>Ceratitis</taxon>
    </lineage>
</organism>
<gene>
    <name evidence="2" type="ORF">CCAP1982_LOCUS21911</name>
</gene>
<dbReference type="EMBL" id="CAJHJT010000056">
    <property type="protein sequence ID" value="CAD7013897.1"/>
    <property type="molecule type" value="Genomic_DNA"/>
</dbReference>
<evidence type="ECO:0000256" key="1">
    <source>
        <dbReference type="SAM" id="MobiDB-lite"/>
    </source>
</evidence>
<dbReference type="AlphaFoldDB" id="A0A811VF70"/>
<feature type="non-terminal residue" evidence="2">
    <location>
        <position position="56"/>
    </location>
</feature>
<feature type="region of interest" description="Disordered" evidence="1">
    <location>
        <begin position="27"/>
        <end position="56"/>
    </location>
</feature>
<protein>
    <submittedName>
        <fullName evidence="2">(Mediterranean fruit fly) hypothetical protein</fullName>
    </submittedName>
</protein>